<dbReference type="Pfam" id="PF00230">
    <property type="entry name" value="MIP"/>
    <property type="match status" value="2"/>
</dbReference>
<evidence type="ECO:0000256" key="8">
    <source>
        <dbReference type="RuleBase" id="RU000477"/>
    </source>
</evidence>
<dbReference type="InterPro" id="IPR034294">
    <property type="entry name" value="Aquaporin_transptr"/>
</dbReference>
<evidence type="ECO:0000256" key="3">
    <source>
        <dbReference type="ARBA" id="ARBA00022448"/>
    </source>
</evidence>
<comment type="similarity">
    <text evidence="2 8">Belongs to the MIP/aquaporin (TC 1.A.8) family.</text>
</comment>
<keyword evidence="6 9" id="KW-1133">Transmembrane helix</keyword>
<dbReference type="PRINTS" id="PR00783">
    <property type="entry name" value="MINTRINSICP"/>
</dbReference>
<evidence type="ECO:0000256" key="6">
    <source>
        <dbReference type="ARBA" id="ARBA00022989"/>
    </source>
</evidence>
<accession>A0A835Z5C8</accession>
<evidence type="ECO:0000256" key="5">
    <source>
        <dbReference type="ARBA" id="ARBA00022692"/>
    </source>
</evidence>
<feature type="transmembrane region" description="Helical" evidence="9">
    <location>
        <begin position="250"/>
        <end position="277"/>
    </location>
</feature>
<protein>
    <submittedName>
        <fullName evidence="10">Aquaporin-like protein</fullName>
    </submittedName>
</protein>
<name>A0A835Z5C8_9STRA</name>
<dbReference type="Proteomes" id="UP000664859">
    <property type="component" value="Unassembled WGS sequence"/>
</dbReference>
<feature type="transmembrane region" description="Helical" evidence="9">
    <location>
        <begin position="338"/>
        <end position="362"/>
    </location>
</feature>
<dbReference type="PANTHER" id="PTHR19139">
    <property type="entry name" value="AQUAPORIN TRANSPORTER"/>
    <property type="match status" value="1"/>
</dbReference>
<evidence type="ECO:0000256" key="2">
    <source>
        <dbReference type="ARBA" id="ARBA00006175"/>
    </source>
</evidence>
<proteinExistence type="inferred from homology"/>
<evidence type="ECO:0000313" key="10">
    <source>
        <dbReference type="EMBL" id="KAG5182538.1"/>
    </source>
</evidence>
<dbReference type="PANTHER" id="PTHR19139:SF199">
    <property type="entry name" value="MIP17260P"/>
    <property type="match status" value="1"/>
</dbReference>
<dbReference type="InterPro" id="IPR000425">
    <property type="entry name" value="MIP"/>
</dbReference>
<dbReference type="InterPro" id="IPR023271">
    <property type="entry name" value="Aquaporin-like"/>
</dbReference>
<dbReference type="SUPFAM" id="SSF81338">
    <property type="entry name" value="Aquaporin-like"/>
    <property type="match status" value="1"/>
</dbReference>
<reference evidence="10" key="1">
    <citation type="submission" date="2021-02" db="EMBL/GenBank/DDBJ databases">
        <title>First Annotated Genome of the Yellow-green Alga Tribonema minus.</title>
        <authorList>
            <person name="Mahan K.M."/>
        </authorList>
    </citation>
    <scope>NUCLEOTIDE SEQUENCE</scope>
    <source>
        <strain evidence="10">UTEX B ZZ1240</strain>
    </source>
</reference>
<evidence type="ECO:0000256" key="7">
    <source>
        <dbReference type="ARBA" id="ARBA00023136"/>
    </source>
</evidence>
<feature type="transmembrane region" description="Helical" evidence="9">
    <location>
        <begin position="19"/>
        <end position="37"/>
    </location>
</feature>
<keyword evidence="11" id="KW-1185">Reference proteome</keyword>
<sequence>MNVPWPCSKLARRYALELALWRGIATEAIGMTFFLQIDAALWRGVATEAIGMTFFLFLTITLIAYNATRLANGYDQGGIKELTIAFVFGFSIFGGIKELTIACVFGFSIFVLGGIKELTIACVFGFSISVLVYITSGISSIKERMIAVVFGFSIFVLVYITGGNLNPAVTFALVLGKRMSALQGVLYIIAQCFGATLGTLFARNCFGATLGTIFARNVAGESGFNLVSGGVNIISTGVTDAQTFFGEPSFGEFLCTMLLCLAVLVGLSGDLWTLMYPTKACCGLSDLWTLMYPTKMDFNLPFVVGMTVFISHIVMIPIDGCSINPARSWGPALVTGNWDTMAIFWFGPLIGGAGAILLWELVMRPPQTLPKAESDKHRFNIKALVEPRF</sequence>
<feature type="transmembrane region" description="Helical" evidence="9">
    <location>
        <begin position="49"/>
        <end position="70"/>
    </location>
</feature>
<feature type="transmembrane region" description="Helical" evidence="9">
    <location>
        <begin position="185"/>
        <end position="206"/>
    </location>
</feature>
<dbReference type="PROSITE" id="PS00221">
    <property type="entry name" value="MIP"/>
    <property type="match status" value="1"/>
</dbReference>
<keyword evidence="3 8" id="KW-0813">Transport</keyword>
<evidence type="ECO:0000256" key="9">
    <source>
        <dbReference type="SAM" id="Phobius"/>
    </source>
</evidence>
<evidence type="ECO:0000256" key="4">
    <source>
        <dbReference type="ARBA" id="ARBA00022475"/>
    </source>
</evidence>
<dbReference type="Gene3D" id="1.20.1080.10">
    <property type="entry name" value="Glycerol uptake facilitator protein"/>
    <property type="match status" value="1"/>
</dbReference>
<feature type="transmembrane region" description="Helical" evidence="9">
    <location>
        <begin position="145"/>
        <end position="165"/>
    </location>
</feature>
<keyword evidence="4" id="KW-1003">Cell membrane</keyword>
<dbReference type="AlphaFoldDB" id="A0A835Z5C8"/>
<comment type="subcellular location">
    <subcellularLocation>
        <location evidence="1">Cell membrane</location>
        <topology evidence="1">Multi-pass membrane protein</topology>
    </subcellularLocation>
</comment>
<feature type="transmembrane region" description="Helical" evidence="9">
    <location>
        <begin position="82"/>
        <end position="112"/>
    </location>
</feature>
<keyword evidence="7 9" id="KW-0472">Membrane</keyword>
<keyword evidence="5 8" id="KW-0812">Transmembrane</keyword>
<feature type="transmembrane region" description="Helical" evidence="9">
    <location>
        <begin position="298"/>
        <end position="318"/>
    </location>
</feature>
<evidence type="ECO:0000313" key="11">
    <source>
        <dbReference type="Proteomes" id="UP000664859"/>
    </source>
</evidence>
<dbReference type="GO" id="GO:0005886">
    <property type="term" value="C:plasma membrane"/>
    <property type="evidence" value="ECO:0007669"/>
    <property type="project" value="UniProtKB-SubCell"/>
</dbReference>
<dbReference type="InterPro" id="IPR022357">
    <property type="entry name" value="MIP_CS"/>
</dbReference>
<dbReference type="EMBL" id="JAFCMP010000235">
    <property type="protein sequence ID" value="KAG5182538.1"/>
    <property type="molecule type" value="Genomic_DNA"/>
</dbReference>
<evidence type="ECO:0000256" key="1">
    <source>
        <dbReference type="ARBA" id="ARBA00004651"/>
    </source>
</evidence>
<organism evidence="10 11">
    <name type="scientific">Tribonema minus</name>
    <dbReference type="NCBI Taxonomy" id="303371"/>
    <lineage>
        <taxon>Eukaryota</taxon>
        <taxon>Sar</taxon>
        <taxon>Stramenopiles</taxon>
        <taxon>Ochrophyta</taxon>
        <taxon>PX clade</taxon>
        <taxon>Xanthophyceae</taxon>
        <taxon>Tribonematales</taxon>
        <taxon>Tribonemataceae</taxon>
        <taxon>Tribonema</taxon>
    </lineage>
</organism>
<feature type="transmembrane region" description="Helical" evidence="9">
    <location>
        <begin position="218"/>
        <end position="238"/>
    </location>
</feature>
<gene>
    <name evidence="10" type="ORF">JKP88DRAFT_348766</name>
</gene>
<dbReference type="GO" id="GO:0015250">
    <property type="term" value="F:water channel activity"/>
    <property type="evidence" value="ECO:0007669"/>
    <property type="project" value="TreeGrafter"/>
</dbReference>
<dbReference type="OrthoDB" id="3222at2759"/>
<feature type="transmembrane region" description="Helical" evidence="9">
    <location>
        <begin position="118"/>
        <end position="138"/>
    </location>
</feature>
<comment type="caution">
    <text evidence="10">The sequence shown here is derived from an EMBL/GenBank/DDBJ whole genome shotgun (WGS) entry which is preliminary data.</text>
</comment>